<dbReference type="InterPro" id="IPR013767">
    <property type="entry name" value="PAS_fold"/>
</dbReference>
<name>A0A918H032_9ACTN</name>
<dbReference type="InterPro" id="IPR000014">
    <property type="entry name" value="PAS"/>
</dbReference>
<dbReference type="PANTHER" id="PTHR43156:SF2">
    <property type="entry name" value="STAGE II SPORULATION PROTEIN E"/>
    <property type="match status" value="1"/>
</dbReference>
<dbReference type="Proteomes" id="UP000619486">
    <property type="component" value="Unassembled WGS sequence"/>
</dbReference>
<dbReference type="InterPro" id="IPR001932">
    <property type="entry name" value="PPM-type_phosphatase-like_dom"/>
</dbReference>
<dbReference type="RefSeq" id="WP_019884112.1">
    <property type="nucleotide sequence ID" value="NZ_BMQQ01000007.1"/>
</dbReference>
<dbReference type="Pfam" id="PF07228">
    <property type="entry name" value="SpoIIE"/>
    <property type="match status" value="1"/>
</dbReference>
<dbReference type="CDD" id="cd00130">
    <property type="entry name" value="PAS"/>
    <property type="match status" value="1"/>
</dbReference>
<dbReference type="SMART" id="SM01012">
    <property type="entry name" value="ANTAR"/>
    <property type="match status" value="1"/>
</dbReference>
<gene>
    <name evidence="5" type="ORF">GCM10014713_23700</name>
</gene>
<feature type="domain" description="ANTAR" evidence="3">
    <location>
        <begin position="20"/>
        <end position="81"/>
    </location>
</feature>
<sequence>MIASASGPAGADATRTDPTVAGLTAEIGRLRGELTRRHLLDLATGILAAQLGASPAEAGQHLESLVRVTGLSPEDLAADIVNGVAGTPDAAPPVDGGSQGPVDARRARRVATAAEAQSTVDEAAVTLLEGGLTPLGVQGLWLWQLADNGCLRLAGRAGVSAAEAAVWQWIPPVGPTLLHAVVADAMPRWLPSGPGPDQVLPGPGPRAARALLPLRVKGAPVGVALAVWPGPAELDEAVRRSLSGLVEVAGTVLDADASEPPAAPALVDVLDALAQPAMVLRGDPAATALTVEHVNEAALGALGTSPPAGQPLTLALPFAHAELARLARRAHAAHRVQDAARLPRVREAGAPAPLLDVRILPAGPERTVVLWHVSSDRGLSAARAMGHLQGVATFQDNLSGGGTVWSASAYRIFGIDPQSPPLPLLALRPWVHPDDGQALTELLESLTERQTGGVSVLRIVRDDGTTRHVRVAAEPLVDRGVVTGVTGVFQDVSENRRTEAALTATFDQLTAVQKQAAVRHQLALRLQQAIVPETPDLRRLPGLLAAARYRPAVQEYRVGGDWYDVLPVPGDRVLMAVGDIAGHGIESATGMVALRNALRGLAVTGSAPGRLMEWLNEVTLHTSGHPTATAVCALYDPRDRSLTWSSAGHLPLLLLREGRARLLETPGDVLLGAVPSVTYREVRTPLRPGDTLLLYTDGLIERRQDGLDEGLSHLVEVAEKLSGCAMREQVEGLLTGAAGDTDDDTSVVAIRVQD</sequence>
<dbReference type="InterPro" id="IPR035965">
    <property type="entry name" value="PAS-like_dom_sf"/>
</dbReference>
<dbReference type="SMART" id="SM00331">
    <property type="entry name" value="PP2C_SIG"/>
    <property type="match status" value="1"/>
</dbReference>
<dbReference type="AlphaFoldDB" id="A0A918H032"/>
<dbReference type="InterPro" id="IPR005561">
    <property type="entry name" value="ANTAR"/>
</dbReference>
<dbReference type="Pfam" id="PF03861">
    <property type="entry name" value="ANTAR"/>
    <property type="match status" value="1"/>
</dbReference>
<dbReference type="GO" id="GO:0006355">
    <property type="term" value="P:regulation of DNA-templated transcription"/>
    <property type="evidence" value="ECO:0007669"/>
    <property type="project" value="InterPro"/>
</dbReference>
<accession>A0A918H032</accession>
<dbReference type="NCBIfam" id="TIGR00229">
    <property type="entry name" value="sensory_box"/>
    <property type="match status" value="1"/>
</dbReference>
<dbReference type="Pfam" id="PF00989">
    <property type="entry name" value="PAS"/>
    <property type="match status" value="1"/>
</dbReference>
<dbReference type="InterPro" id="IPR052016">
    <property type="entry name" value="Bact_Sigma-Reg"/>
</dbReference>
<keyword evidence="6" id="KW-1185">Reference proteome</keyword>
<dbReference type="PANTHER" id="PTHR43156">
    <property type="entry name" value="STAGE II SPORULATION PROTEIN E-RELATED"/>
    <property type="match status" value="1"/>
</dbReference>
<dbReference type="SUPFAM" id="SSF55785">
    <property type="entry name" value="PYP-like sensor domain (PAS domain)"/>
    <property type="match status" value="1"/>
</dbReference>
<dbReference type="EMBL" id="BMQQ01000007">
    <property type="protein sequence ID" value="GGT29416.1"/>
    <property type="molecule type" value="Genomic_DNA"/>
</dbReference>
<dbReference type="SUPFAM" id="SSF81606">
    <property type="entry name" value="PP2C-like"/>
    <property type="match status" value="1"/>
</dbReference>
<feature type="domain" description="PAC" evidence="2">
    <location>
        <begin position="453"/>
        <end position="504"/>
    </location>
</feature>
<dbReference type="GO" id="GO:0016791">
    <property type="term" value="F:phosphatase activity"/>
    <property type="evidence" value="ECO:0007669"/>
    <property type="project" value="TreeGrafter"/>
</dbReference>
<reference evidence="5" key="2">
    <citation type="submission" date="2020-09" db="EMBL/GenBank/DDBJ databases">
        <authorList>
            <person name="Sun Q."/>
            <person name="Ohkuma M."/>
        </authorList>
    </citation>
    <scope>NUCLEOTIDE SEQUENCE</scope>
    <source>
        <strain evidence="5">JCM 3172</strain>
    </source>
</reference>
<dbReference type="PROSITE" id="PS51746">
    <property type="entry name" value="PPM_2"/>
    <property type="match status" value="1"/>
</dbReference>
<evidence type="ECO:0000259" key="2">
    <source>
        <dbReference type="PROSITE" id="PS50113"/>
    </source>
</evidence>
<dbReference type="InterPro" id="IPR000700">
    <property type="entry name" value="PAS-assoc_C"/>
</dbReference>
<evidence type="ECO:0000259" key="4">
    <source>
        <dbReference type="PROSITE" id="PS51746"/>
    </source>
</evidence>
<dbReference type="PROSITE" id="PS50921">
    <property type="entry name" value="ANTAR"/>
    <property type="match status" value="1"/>
</dbReference>
<evidence type="ECO:0000256" key="1">
    <source>
        <dbReference type="ARBA" id="ARBA00022801"/>
    </source>
</evidence>
<evidence type="ECO:0000313" key="5">
    <source>
        <dbReference type="EMBL" id="GGT29416.1"/>
    </source>
</evidence>
<dbReference type="InterPro" id="IPR036457">
    <property type="entry name" value="PPM-type-like_dom_sf"/>
</dbReference>
<dbReference type="Gene3D" id="3.60.40.10">
    <property type="entry name" value="PPM-type phosphatase domain"/>
    <property type="match status" value="1"/>
</dbReference>
<comment type="caution">
    <text evidence="5">The sequence shown here is derived from an EMBL/GenBank/DDBJ whole genome shotgun (WGS) entry which is preliminary data.</text>
</comment>
<evidence type="ECO:0000313" key="6">
    <source>
        <dbReference type="Proteomes" id="UP000619486"/>
    </source>
</evidence>
<dbReference type="Gene3D" id="3.30.450.20">
    <property type="entry name" value="PAS domain"/>
    <property type="match status" value="1"/>
</dbReference>
<proteinExistence type="predicted"/>
<feature type="domain" description="PPM-type phosphatase" evidence="4">
    <location>
        <begin position="543"/>
        <end position="752"/>
    </location>
</feature>
<keyword evidence="1" id="KW-0378">Hydrolase</keyword>
<reference evidence="5" key="1">
    <citation type="journal article" date="2014" name="Int. J. Syst. Evol. Microbiol.">
        <title>Complete genome sequence of Corynebacterium casei LMG S-19264T (=DSM 44701T), isolated from a smear-ripened cheese.</title>
        <authorList>
            <consortium name="US DOE Joint Genome Institute (JGI-PGF)"/>
            <person name="Walter F."/>
            <person name="Albersmeier A."/>
            <person name="Kalinowski J."/>
            <person name="Ruckert C."/>
        </authorList>
    </citation>
    <scope>NUCLEOTIDE SEQUENCE</scope>
    <source>
        <strain evidence="5">JCM 3172</strain>
    </source>
</reference>
<dbReference type="PROSITE" id="PS50113">
    <property type="entry name" value="PAC"/>
    <property type="match status" value="1"/>
</dbReference>
<dbReference type="GO" id="GO:0003723">
    <property type="term" value="F:RNA binding"/>
    <property type="evidence" value="ECO:0007669"/>
    <property type="project" value="InterPro"/>
</dbReference>
<protein>
    <submittedName>
        <fullName evidence="5">Transcription antitermination regulator</fullName>
    </submittedName>
</protein>
<evidence type="ECO:0000259" key="3">
    <source>
        <dbReference type="PROSITE" id="PS50921"/>
    </source>
</evidence>
<organism evidence="5 6">
    <name type="scientific">Streptomyces purpureus</name>
    <dbReference type="NCBI Taxonomy" id="1951"/>
    <lineage>
        <taxon>Bacteria</taxon>
        <taxon>Bacillati</taxon>
        <taxon>Actinomycetota</taxon>
        <taxon>Actinomycetes</taxon>
        <taxon>Kitasatosporales</taxon>
        <taxon>Streptomycetaceae</taxon>
        <taxon>Streptomyces</taxon>
    </lineage>
</organism>